<accession>A0A6J7ITI2</accession>
<dbReference type="InterPro" id="IPR014710">
    <property type="entry name" value="RmlC-like_jellyroll"/>
</dbReference>
<organism evidence="2">
    <name type="scientific">freshwater metagenome</name>
    <dbReference type="NCBI Taxonomy" id="449393"/>
    <lineage>
        <taxon>unclassified sequences</taxon>
        <taxon>metagenomes</taxon>
        <taxon>ecological metagenomes</taxon>
    </lineage>
</organism>
<sequence length="118" mass="12323">MSFVITAIDALALSVPLSDLPPHLVQAPGVTAGAVHLASIDGMDVGVWEHSAGVSTDTEASEVFVVVSGRGRVTCEQGGVIDLAPGVVGYLEAGARTRWEIDEPVRKVWISRSVDTAQ</sequence>
<evidence type="ECO:0000259" key="1">
    <source>
        <dbReference type="Pfam" id="PF05899"/>
    </source>
</evidence>
<dbReference type="PANTHER" id="PTHR40943">
    <property type="entry name" value="CYTOPLASMIC PROTEIN-RELATED"/>
    <property type="match status" value="1"/>
</dbReference>
<dbReference type="EMBL" id="CAFBNB010000144">
    <property type="protein sequence ID" value="CAB4933584.1"/>
    <property type="molecule type" value="Genomic_DNA"/>
</dbReference>
<protein>
    <submittedName>
        <fullName evidence="2">Unannotated protein</fullName>
    </submittedName>
</protein>
<dbReference type="Pfam" id="PF05899">
    <property type="entry name" value="Cupin_3"/>
    <property type="match status" value="1"/>
</dbReference>
<proteinExistence type="predicted"/>
<dbReference type="InterPro" id="IPR008579">
    <property type="entry name" value="UGlyAH_Cupin_dom"/>
</dbReference>
<feature type="domain" description="(S)-ureidoglycine aminohydrolase cupin" evidence="1">
    <location>
        <begin position="43"/>
        <end position="108"/>
    </location>
</feature>
<dbReference type="Gene3D" id="2.60.120.10">
    <property type="entry name" value="Jelly Rolls"/>
    <property type="match status" value="1"/>
</dbReference>
<gene>
    <name evidence="2" type="ORF">UFOPK3720_00841</name>
</gene>
<dbReference type="AlphaFoldDB" id="A0A6J7ITI2"/>
<name>A0A6J7ITI2_9ZZZZ</name>
<dbReference type="PANTHER" id="PTHR40943:SF1">
    <property type="entry name" value="CYTOPLASMIC PROTEIN"/>
    <property type="match status" value="1"/>
</dbReference>
<reference evidence="2" key="1">
    <citation type="submission" date="2020-05" db="EMBL/GenBank/DDBJ databases">
        <authorList>
            <person name="Chiriac C."/>
            <person name="Salcher M."/>
            <person name="Ghai R."/>
            <person name="Kavagutti S V."/>
        </authorList>
    </citation>
    <scope>NUCLEOTIDE SEQUENCE</scope>
</reference>
<dbReference type="SUPFAM" id="SSF51182">
    <property type="entry name" value="RmlC-like cupins"/>
    <property type="match status" value="1"/>
</dbReference>
<dbReference type="InterPro" id="IPR011051">
    <property type="entry name" value="RmlC_Cupin_sf"/>
</dbReference>
<evidence type="ECO:0000313" key="2">
    <source>
        <dbReference type="EMBL" id="CAB4933584.1"/>
    </source>
</evidence>